<dbReference type="AlphaFoldDB" id="A0AAV2G613"/>
<feature type="compositionally biased region" description="Basic and acidic residues" evidence="1">
    <location>
        <begin position="138"/>
        <end position="151"/>
    </location>
</feature>
<sequence>MDTLLLDKKLGAELRFPKFFASNRSRSLITKWVVVFKRSVRRYESSKILEISNPSQIDFTLAALSSISATDLESRSLPSLFVLQGFGVFSLHQHSMTIVVALQLVLEYTSKAEAKAVEEMTSEKEIKRRRGGGGGGFGDREYSGSERGRLDGGNRCRRRASFWLWHSGFLHGACGYGGSAFGFRVYGIRERRLERGWRK</sequence>
<name>A0AAV2G613_9ROSI</name>
<reference evidence="2 3" key="1">
    <citation type="submission" date="2024-04" db="EMBL/GenBank/DDBJ databases">
        <authorList>
            <person name="Fracassetti M."/>
        </authorList>
    </citation>
    <scope>NUCLEOTIDE SEQUENCE [LARGE SCALE GENOMIC DNA]</scope>
</reference>
<gene>
    <name evidence="2" type="ORF">LTRI10_LOCUS45844</name>
</gene>
<dbReference type="Proteomes" id="UP001497516">
    <property type="component" value="Chromosome 8"/>
</dbReference>
<evidence type="ECO:0000256" key="1">
    <source>
        <dbReference type="SAM" id="MobiDB-lite"/>
    </source>
</evidence>
<protein>
    <submittedName>
        <fullName evidence="2">Uncharacterized protein</fullName>
    </submittedName>
</protein>
<proteinExistence type="predicted"/>
<accession>A0AAV2G613</accession>
<evidence type="ECO:0000313" key="3">
    <source>
        <dbReference type="Proteomes" id="UP001497516"/>
    </source>
</evidence>
<keyword evidence="3" id="KW-1185">Reference proteome</keyword>
<evidence type="ECO:0000313" key="2">
    <source>
        <dbReference type="EMBL" id="CAL1406094.1"/>
    </source>
</evidence>
<organism evidence="2 3">
    <name type="scientific">Linum trigynum</name>
    <dbReference type="NCBI Taxonomy" id="586398"/>
    <lineage>
        <taxon>Eukaryota</taxon>
        <taxon>Viridiplantae</taxon>
        <taxon>Streptophyta</taxon>
        <taxon>Embryophyta</taxon>
        <taxon>Tracheophyta</taxon>
        <taxon>Spermatophyta</taxon>
        <taxon>Magnoliopsida</taxon>
        <taxon>eudicotyledons</taxon>
        <taxon>Gunneridae</taxon>
        <taxon>Pentapetalae</taxon>
        <taxon>rosids</taxon>
        <taxon>fabids</taxon>
        <taxon>Malpighiales</taxon>
        <taxon>Linaceae</taxon>
        <taxon>Linum</taxon>
    </lineage>
</organism>
<dbReference type="EMBL" id="OZ034821">
    <property type="protein sequence ID" value="CAL1406094.1"/>
    <property type="molecule type" value="Genomic_DNA"/>
</dbReference>
<feature type="region of interest" description="Disordered" evidence="1">
    <location>
        <begin position="123"/>
        <end position="151"/>
    </location>
</feature>